<keyword evidence="7" id="KW-0645">Protease</keyword>
<dbReference type="AlphaFoldDB" id="A0A383R8A0"/>
<dbReference type="InterPro" id="IPR019757">
    <property type="entry name" value="Pept_S26A_signal_pept_1_Lys-AS"/>
</dbReference>
<dbReference type="PROSITE" id="PS00761">
    <property type="entry name" value="SPASE_I_3"/>
    <property type="match status" value="1"/>
</dbReference>
<evidence type="ECO:0000256" key="4">
    <source>
        <dbReference type="ARBA" id="ARBA00013208"/>
    </source>
</evidence>
<evidence type="ECO:0000259" key="8">
    <source>
        <dbReference type="Pfam" id="PF10502"/>
    </source>
</evidence>
<dbReference type="EMBL" id="LS992241">
    <property type="protein sequence ID" value="SYX83335.1"/>
    <property type="molecule type" value="Genomic_DNA"/>
</dbReference>
<dbReference type="CDD" id="cd06530">
    <property type="entry name" value="S26_SPase_I"/>
    <property type="match status" value="1"/>
</dbReference>
<dbReference type="Proteomes" id="UP001527090">
    <property type="component" value="Unassembled WGS sequence"/>
</dbReference>
<keyword evidence="12" id="KW-1185">Reference proteome</keyword>
<gene>
    <name evidence="10" type="primary">lepB</name>
    <name evidence="9" type="ORF">M5X04_20165</name>
    <name evidence="10" type="ORF">PBLR_11757</name>
</gene>
<comment type="catalytic activity">
    <reaction evidence="1 7">
        <text>Cleavage of hydrophobic, N-terminal signal or leader sequences from secreted and periplasmic proteins.</text>
        <dbReference type="EC" id="3.4.21.89"/>
    </reaction>
</comment>
<comment type="similarity">
    <text evidence="3 7">Belongs to the peptidase S26 family.</text>
</comment>
<dbReference type="NCBIfam" id="TIGR02227">
    <property type="entry name" value="sigpep_I_bact"/>
    <property type="match status" value="1"/>
</dbReference>
<dbReference type="InterPro" id="IPR000223">
    <property type="entry name" value="Pept_S26A_signal_pept_1"/>
</dbReference>
<evidence type="ECO:0000256" key="7">
    <source>
        <dbReference type="RuleBase" id="RU362042"/>
    </source>
</evidence>
<accession>A0A383R8A0</accession>
<evidence type="ECO:0000256" key="5">
    <source>
        <dbReference type="ARBA" id="ARBA00022801"/>
    </source>
</evidence>
<dbReference type="GO" id="GO:0006465">
    <property type="term" value="P:signal peptide processing"/>
    <property type="evidence" value="ECO:0007669"/>
    <property type="project" value="InterPro"/>
</dbReference>
<feature type="active site" evidence="6">
    <location>
        <position position="77"/>
    </location>
</feature>
<reference evidence="11" key="2">
    <citation type="submission" date="2018-08" db="EMBL/GenBank/DDBJ databases">
        <authorList>
            <person name="Chevrot R."/>
        </authorList>
    </citation>
    <scope>NUCLEOTIDE SEQUENCE [LARGE SCALE GENOMIC DNA]</scope>
</reference>
<dbReference type="EMBL" id="JAMDLY010000016">
    <property type="protein sequence ID" value="MCY9531623.1"/>
    <property type="molecule type" value="Genomic_DNA"/>
</dbReference>
<proteinExistence type="inferred from homology"/>
<dbReference type="InterPro" id="IPR019533">
    <property type="entry name" value="Peptidase_S26"/>
</dbReference>
<sequence>MWKTLKQWIPSVIVAVCLSLFIKAYVAEAMSVPTGSMIPTIEKKDHLIVEKMMWLTDLKHGDIVVFYPPVAEDRYVKRLIGLPGDRIEVKNGQLYRNDVPVEEPYILEKMNYSYGPITVPQDHYFFLGDNRNNSNDSHLWDKPFVSTDEIIGKVLAVVPTHIFSQ</sequence>
<dbReference type="PRINTS" id="PR00727">
    <property type="entry name" value="LEADERPTASE"/>
</dbReference>
<evidence type="ECO:0000256" key="3">
    <source>
        <dbReference type="ARBA" id="ARBA00009370"/>
    </source>
</evidence>
<evidence type="ECO:0000313" key="9">
    <source>
        <dbReference type="EMBL" id="MCY9531623.1"/>
    </source>
</evidence>
<feature type="active site" evidence="6">
    <location>
        <position position="36"/>
    </location>
</feature>
<dbReference type="PROSITE" id="PS00760">
    <property type="entry name" value="SPASE_I_2"/>
    <property type="match status" value="1"/>
</dbReference>
<evidence type="ECO:0000313" key="12">
    <source>
        <dbReference type="Proteomes" id="UP001527090"/>
    </source>
</evidence>
<dbReference type="GO" id="GO:0009003">
    <property type="term" value="F:signal peptidase activity"/>
    <property type="evidence" value="ECO:0007669"/>
    <property type="project" value="UniProtKB-EC"/>
</dbReference>
<dbReference type="PANTHER" id="PTHR43390:SF1">
    <property type="entry name" value="CHLOROPLAST PROCESSING PEPTIDASE"/>
    <property type="match status" value="1"/>
</dbReference>
<dbReference type="GO" id="GO:0005886">
    <property type="term" value="C:plasma membrane"/>
    <property type="evidence" value="ECO:0007669"/>
    <property type="project" value="UniProtKB-SubCell"/>
</dbReference>
<reference evidence="10" key="1">
    <citation type="submission" date="2018-08" db="EMBL/GenBank/DDBJ databases">
        <authorList>
            <person name="Ferrada E.E."/>
            <person name="Latorre B.A."/>
        </authorList>
    </citation>
    <scope>NUCLEOTIDE SEQUENCE</scope>
    <source>
        <strain evidence="10">Paenibacillus B-LR1</strain>
    </source>
</reference>
<feature type="domain" description="Peptidase S26" evidence="8">
    <location>
        <begin position="6"/>
        <end position="157"/>
    </location>
</feature>
<evidence type="ECO:0000256" key="2">
    <source>
        <dbReference type="ARBA" id="ARBA00004401"/>
    </source>
</evidence>
<dbReference type="InterPro" id="IPR019758">
    <property type="entry name" value="Pept_S26A_signal_pept_1_CS"/>
</dbReference>
<dbReference type="SUPFAM" id="SSF51306">
    <property type="entry name" value="LexA/Signal peptidase"/>
    <property type="match status" value="1"/>
</dbReference>
<evidence type="ECO:0000256" key="6">
    <source>
        <dbReference type="PIRSR" id="PIRSR600223-1"/>
    </source>
</evidence>
<dbReference type="Pfam" id="PF10502">
    <property type="entry name" value="Peptidase_S26"/>
    <property type="match status" value="1"/>
</dbReference>
<protein>
    <recommendedName>
        <fullName evidence="4 7">Signal peptidase I</fullName>
        <ecNumber evidence="4 7">3.4.21.89</ecNumber>
    </recommendedName>
</protein>
<dbReference type="PANTHER" id="PTHR43390">
    <property type="entry name" value="SIGNAL PEPTIDASE I"/>
    <property type="match status" value="1"/>
</dbReference>
<dbReference type="Proteomes" id="UP000304148">
    <property type="component" value="Chromosome"/>
</dbReference>
<dbReference type="InterPro" id="IPR036286">
    <property type="entry name" value="LexA/Signal_pep-like_sf"/>
</dbReference>
<comment type="subcellular location">
    <subcellularLocation>
        <location evidence="2">Cell membrane</location>
        <topology evidence="2">Single-pass type II membrane protein</topology>
    </subcellularLocation>
    <subcellularLocation>
        <location evidence="7">Membrane</location>
        <topology evidence="7">Single-pass type II membrane protein</topology>
    </subcellularLocation>
</comment>
<name>A0A383R8A0_PAEAL</name>
<organism evidence="10 11">
    <name type="scientific">Paenibacillus alvei</name>
    <name type="common">Bacillus alvei</name>
    <dbReference type="NCBI Taxonomy" id="44250"/>
    <lineage>
        <taxon>Bacteria</taxon>
        <taxon>Bacillati</taxon>
        <taxon>Bacillota</taxon>
        <taxon>Bacilli</taxon>
        <taxon>Bacillales</taxon>
        <taxon>Paenibacillaceae</taxon>
        <taxon>Paenibacillus</taxon>
    </lineage>
</organism>
<dbReference type="RefSeq" id="WP_028531570.1">
    <property type="nucleotide sequence ID" value="NZ_JAMDLY010000016.1"/>
</dbReference>
<reference evidence="9 12" key="3">
    <citation type="submission" date="2022-05" db="EMBL/GenBank/DDBJ databases">
        <title>Genome Sequencing of Bee-Associated Microbes.</title>
        <authorList>
            <person name="Dunlap C."/>
        </authorList>
    </citation>
    <scope>NUCLEOTIDE SEQUENCE [LARGE SCALE GENOMIC DNA]</scope>
    <source>
        <strain evidence="9 12">NRRL NRS-750</strain>
    </source>
</reference>
<evidence type="ECO:0000313" key="10">
    <source>
        <dbReference type="EMBL" id="SYX83335.1"/>
    </source>
</evidence>
<dbReference type="EC" id="3.4.21.89" evidence="4 7"/>
<evidence type="ECO:0000256" key="1">
    <source>
        <dbReference type="ARBA" id="ARBA00000677"/>
    </source>
</evidence>
<dbReference type="GO" id="GO:0004252">
    <property type="term" value="F:serine-type endopeptidase activity"/>
    <property type="evidence" value="ECO:0007669"/>
    <property type="project" value="InterPro"/>
</dbReference>
<evidence type="ECO:0000313" key="11">
    <source>
        <dbReference type="Proteomes" id="UP000304148"/>
    </source>
</evidence>
<dbReference type="Gene3D" id="2.10.109.10">
    <property type="entry name" value="Umud Fragment, subunit A"/>
    <property type="match status" value="1"/>
</dbReference>
<keyword evidence="5 7" id="KW-0378">Hydrolase</keyword>